<gene>
    <name evidence="2" type="ORF">E2C01_025225</name>
</gene>
<protein>
    <submittedName>
        <fullName evidence="2">Uncharacterized protein</fullName>
    </submittedName>
</protein>
<evidence type="ECO:0000313" key="2">
    <source>
        <dbReference type="EMBL" id="MPC31925.1"/>
    </source>
</evidence>
<comment type="caution">
    <text evidence="2">The sequence shown here is derived from an EMBL/GenBank/DDBJ whole genome shotgun (WGS) entry which is preliminary data.</text>
</comment>
<proteinExistence type="predicted"/>
<dbReference type="EMBL" id="VSRR010002530">
    <property type="protein sequence ID" value="MPC31925.1"/>
    <property type="molecule type" value="Genomic_DNA"/>
</dbReference>
<reference evidence="2 3" key="1">
    <citation type="submission" date="2019-05" db="EMBL/GenBank/DDBJ databases">
        <title>Another draft genome of Portunus trituberculatus and its Hox gene families provides insights of decapod evolution.</title>
        <authorList>
            <person name="Jeong J.-H."/>
            <person name="Song I."/>
            <person name="Kim S."/>
            <person name="Choi T."/>
            <person name="Kim D."/>
            <person name="Ryu S."/>
            <person name="Kim W."/>
        </authorList>
    </citation>
    <scope>NUCLEOTIDE SEQUENCE [LARGE SCALE GENOMIC DNA]</scope>
    <source>
        <tissue evidence="2">Muscle</tissue>
    </source>
</reference>
<feature type="region of interest" description="Disordered" evidence="1">
    <location>
        <begin position="50"/>
        <end position="110"/>
    </location>
</feature>
<dbReference type="AlphaFoldDB" id="A0A5B7EEV9"/>
<organism evidence="2 3">
    <name type="scientific">Portunus trituberculatus</name>
    <name type="common">Swimming crab</name>
    <name type="synonym">Neptunus trituberculatus</name>
    <dbReference type="NCBI Taxonomy" id="210409"/>
    <lineage>
        <taxon>Eukaryota</taxon>
        <taxon>Metazoa</taxon>
        <taxon>Ecdysozoa</taxon>
        <taxon>Arthropoda</taxon>
        <taxon>Crustacea</taxon>
        <taxon>Multicrustacea</taxon>
        <taxon>Malacostraca</taxon>
        <taxon>Eumalacostraca</taxon>
        <taxon>Eucarida</taxon>
        <taxon>Decapoda</taxon>
        <taxon>Pleocyemata</taxon>
        <taxon>Brachyura</taxon>
        <taxon>Eubrachyura</taxon>
        <taxon>Portunoidea</taxon>
        <taxon>Portunidae</taxon>
        <taxon>Portuninae</taxon>
        <taxon>Portunus</taxon>
    </lineage>
</organism>
<name>A0A5B7EEV9_PORTR</name>
<dbReference type="Proteomes" id="UP000324222">
    <property type="component" value="Unassembled WGS sequence"/>
</dbReference>
<sequence length="110" mass="12199">MHSPRPHTLLSTLTQRHTHPIFHARTLLLTPIQRPAHPYSAQITLTAPYPLPQHPALPYPPSSPAQSRYKRLPSFLHSSPPPPSRHVTPSFPSTSSGQPPRRLARSVSSS</sequence>
<feature type="compositionally biased region" description="Pro residues" evidence="1">
    <location>
        <begin position="50"/>
        <end position="63"/>
    </location>
</feature>
<evidence type="ECO:0000313" key="3">
    <source>
        <dbReference type="Proteomes" id="UP000324222"/>
    </source>
</evidence>
<accession>A0A5B7EEV9</accession>
<keyword evidence="3" id="KW-1185">Reference proteome</keyword>
<evidence type="ECO:0000256" key="1">
    <source>
        <dbReference type="SAM" id="MobiDB-lite"/>
    </source>
</evidence>